<reference evidence="3" key="1">
    <citation type="submission" date="2023-06" db="EMBL/GenBank/DDBJ databases">
        <title>Gordonia sp. nov. and Pseudochrobactrum sp. nov., two species isolated from the burying beetle Nicrophorus vespilloides.</title>
        <authorList>
            <person name="Poehlein A."/>
            <person name="Guzman J."/>
            <person name="Daniel R."/>
            <person name="Vilcinskas A."/>
        </authorList>
    </citation>
    <scope>NUCLEOTIDE SEQUENCE</scope>
    <source>
        <strain evidence="3">MP11Mi</strain>
    </source>
</reference>
<sequence length="471" mass="48491">MSHRLPEPEPTPEPATQRRPRRQAPAPRPEPAHSPGHGHSHDHGGDIPGVVARYAKPAVIVVLAIAALFVAIGAIMSWPSDDDHPIPLQFQSSDGGPLQIYDATVVSQTRADCSVVDSGKPTAEYPMIPTTGGACIAAVLHLDSGPNDGQYTVLSIPTNAAQSGAGPDSRSIDAGAPDDPQPGQPSLSVDDEIRVSAMPSHSVDADDDTLTYAFYDYTRGTPLIFWAVAFVLAVVVVATWRGLRAIIGLAVAFAILGFFTLPSILDGHDVVLVAIVSAAAILFVVLYLAHGVTLRTSAALVGTLASLVVAGLLSSAAISSLKLTGLSADSTKSLQLYQGTLSLNGLLLAGFVIGTLGVLNDVTITQASATFELAAMPGQTRLGAFRAAMRVGRDHIASTVYTLVFAYAGSALPLLLLFSVAAQPASSLLTSEEVAIELARAFVGGIALALSVPLTTAVAAALVVPGGKTPA</sequence>
<dbReference type="RefSeq" id="WP_420040723.1">
    <property type="nucleotide sequence ID" value="NZ_CP128986.1"/>
</dbReference>
<evidence type="ECO:0000256" key="1">
    <source>
        <dbReference type="SAM" id="MobiDB-lite"/>
    </source>
</evidence>
<gene>
    <name evidence="3" type="ORF">MP11Mi_04750</name>
</gene>
<keyword evidence="2" id="KW-0472">Membrane</keyword>
<organism evidence="3">
    <name type="scientific">Gordonia sp. MP11Mi</name>
    <dbReference type="NCBI Taxonomy" id="3022769"/>
    <lineage>
        <taxon>Bacteria</taxon>
        <taxon>Bacillati</taxon>
        <taxon>Actinomycetota</taxon>
        <taxon>Actinomycetes</taxon>
        <taxon>Mycobacteriales</taxon>
        <taxon>Gordoniaceae</taxon>
        <taxon>Gordonia</taxon>
    </lineage>
</organism>
<accession>A0AA97CUK2</accession>
<feature type="transmembrane region" description="Helical" evidence="2">
    <location>
        <begin position="247"/>
        <end position="265"/>
    </location>
</feature>
<keyword evidence="2" id="KW-1133">Transmembrane helix</keyword>
<dbReference type="InterPro" id="IPR012507">
    <property type="entry name" value="YibE_F"/>
</dbReference>
<feature type="region of interest" description="Disordered" evidence="1">
    <location>
        <begin position="1"/>
        <end position="45"/>
    </location>
</feature>
<feature type="transmembrane region" description="Helical" evidence="2">
    <location>
        <begin position="399"/>
        <end position="421"/>
    </location>
</feature>
<feature type="transmembrane region" description="Helical" evidence="2">
    <location>
        <begin position="301"/>
        <end position="321"/>
    </location>
</feature>
<feature type="transmembrane region" description="Helical" evidence="2">
    <location>
        <begin position="441"/>
        <end position="464"/>
    </location>
</feature>
<dbReference type="Pfam" id="PF07907">
    <property type="entry name" value="YibE_F"/>
    <property type="match status" value="1"/>
</dbReference>
<dbReference type="PANTHER" id="PTHR41771">
    <property type="entry name" value="MEMBRANE PROTEIN-RELATED"/>
    <property type="match status" value="1"/>
</dbReference>
<dbReference type="EMBL" id="CP128986">
    <property type="protein sequence ID" value="WOC11407.1"/>
    <property type="molecule type" value="Genomic_DNA"/>
</dbReference>
<dbReference type="AlphaFoldDB" id="A0AA97CUK2"/>
<evidence type="ECO:0008006" key="4">
    <source>
        <dbReference type="Google" id="ProtNLM"/>
    </source>
</evidence>
<feature type="transmembrane region" description="Helical" evidence="2">
    <location>
        <begin position="271"/>
        <end position="289"/>
    </location>
</feature>
<feature type="transmembrane region" description="Helical" evidence="2">
    <location>
        <begin position="341"/>
        <end position="359"/>
    </location>
</feature>
<keyword evidence="2" id="KW-0812">Transmembrane</keyword>
<feature type="transmembrane region" description="Helical" evidence="2">
    <location>
        <begin position="58"/>
        <end position="78"/>
    </location>
</feature>
<feature type="region of interest" description="Disordered" evidence="1">
    <location>
        <begin position="160"/>
        <end position="188"/>
    </location>
</feature>
<evidence type="ECO:0000313" key="3">
    <source>
        <dbReference type="EMBL" id="WOC11407.1"/>
    </source>
</evidence>
<dbReference type="PANTHER" id="PTHR41771:SF1">
    <property type="entry name" value="MEMBRANE PROTEIN"/>
    <property type="match status" value="1"/>
</dbReference>
<protein>
    <recommendedName>
        <fullName evidence="4">YibE/F family protein</fullName>
    </recommendedName>
</protein>
<feature type="transmembrane region" description="Helical" evidence="2">
    <location>
        <begin position="223"/>
        <end position="240"/>
    </location>
</feature>
<evidence type="ECO:0000256" key="2">
    <source>
        <dbReference type="SAM" id="Phobius"/>
    </source>
</evidence>
<proteinExistence type="predicted"/>
<name>A0AA97CUK2_9ACTN</name>